<keyword evidence="9" id="KW-0862">Zinc</keyword>
<proteinExistence type="predicted"/>
<dbReference type="InterPro" id="IPR037851">
    <property type="entry name" value="PH2_ADAP"/>
</dbReference>
<keyword evidence="4" id="KW-0963">Cytoplasm</keyword>
<dbReference type="SUPFAM" id="SSF48726">
    <property type="entry name" value="Immunoglobulin"/>
    <property type="match status" value="2"/>
</dbReference>
<comment type="caution">
    <text evidence="19">The sequence shown here is derived from an EMBL/GenBank/DDBJ whole genome shotgun (WGS) entry which is preliminary data.</text>
</comment>
<organism evidence="19 20">
    <name type="scientific">Champsocephalus gunnari</name>
    <name type="common">Mackerel icefish</name>
    <dbReference type="NCBI Taxonomy" id="52237"/>
    <lineage>
        <taxon>Eukaryota</taxon>
        <taxon>Metazoa</taxon>
        <taxon>Chordata</taxon>
        <taxon>Craniata</taxon>
        <taxon>Vertebrata</taxon>
        <taxon>Euteleostomi</taxon>
        <taxon>Actinopterygii</taxon>
        <taxon>Neopterygii</taxon>
        <taxon>Teleostei</taxon>
        <taxon>Neoteleostei</taxon>
        <taxon>Acanthomorphata</taxon>
        <taxon>Eupercaria</taxon>
        <taxon>Perciformes</taxon>
        <taxon>Notothenioidei</taxon>
        <taxon>Channichthyidae</taxon>
        <taxon>Champsocephalus</taxon>
    </lineage>
</organism>
<feature type="compositionally biased region" description="Basic and acidic residues" evidence="14">
    <location>
        <begin position="130"/>
        <end position="141"/>
    </location>
</feature>
<feature type="chain" id="PRO_5043055347" evidence="16">
    <location>
        <begin position="17"/>
        <end position="700"/>
    </location>
</feature>
<evidence type="ECO:0000256" key="6">
    <source>
        <dbReference type="ARBA" id="ARBA00022729"/>
    </source>
</evidence>
<keyword evidence="20" id="KW-1185">Reference proteome</keyword>
<feature type="domain" description="Ig-like" evidence="18">
    <location>
        <begin position="229"/>
        <end position="325"/>
    </location>
</feature>
<evidence type="ECO:0000256" key="12">
    <source>
        <dbReference type="ARBA" id="ARBA00023180"/>
    </source>
</evidence>
<feature type="region of interest" description="Disordered" evidence="14">
    <location>
        <begin position="342"/>
        <end position="372"/>
    </location>
</feature>
<dbReference type="PANTHER" id="PTHR46021:SF3">
    <property type="entry name" value="ARF-GAP WITH DUAL PH DOMAIN-CONTAINING PROTEIN 1"/>
    <property type="match status" value="1"/>
</dbReference>
<dbReference type="Pfam" id="PF00169">
    <property type="entry name" value="PH"/>
    <property type="match status" value="1"/>
</dbReference>
<protein>
    <submittedName>
        <fullName evidence="19">Uncharacterized protein</fullName>
    </submittedName>
</protein>
<evidence type="ECO:0000259" key="18">
    <source>
        <dbReference type="PROSITE" id="PS50835"/>
    </source>
</evidence>
<feature type="transmembrane region" description="Helical" evidence="15">
    <location>
        <begin position="377"/>
        <end position="396"/>
    </location>
</feature>
<dbReference type="SMART" id="SM00409">
    <property type="entry name" value="IG"/>
    <property type="match status" value="2"/>
</dbReference>
<keyword evidence="8" id="KW-0863">Zinc-finger</keyword>
<evidence type="ECO:0000313" key="20">
    <source>
        <dbReference type="Proteomes" id="UP001331515"/>
    </source>
</evidence>
<keyword evidence="3" id="KW-0343">GTPase activation</keyword>
<feature type="domain" description="Ig-like" evidence="18">
    <location>
        <begin position="18"/>
        <end position="110"/>
    </location>
</feature>
<dbReference type="InterPro" id="IPR037849">
    <property type="entry name" value="PH1_ADAP"/>
</dbReference>
<dbReference type="PROSITE" id="PS50835">
    <property type="entry name" value="IG_LIKE"/>
    <property type="match status" value="2"/>
</dbReference>
<dbReference type="Gene3D" id="2.30.29.30">
    <property type="entry name" value="Pleckstrin-homology domain (PH domain)/Phosphotyrosine-binding domain (PTB)"/>
    <property type="match status" value="2"/>
</dbReference>
<accession>A0AAN8DX66</accession>
<evidence type="ECO:0000256" key="10">
    <source>
        <dbReference type="ARBA" id="ARBA00023136"/>
    </source>
</evidence>
<dbReference type="GO" id="GO:0005096">
    <property type="term" value="F:GTPase activator activity"/>
    <property type="evidence" value="ECO:0007669"/>
    <property type="project" value="UniProtKB-KW"/>
</dbReference>
<dbReference type="InterPro" id="IPR011993">
    <property type="entry name" value="PH-like_dom_sf"/>
</dbReference>
<dbReference type="AlphaFoldDB" id="A0AAN8DX66"/>
<dbReference type="PROSITE" id="PS50003">
    <property type="entry name" value="PH_DOMAIN"/>
    <property type="match status" value="2"/>
</dbReference>
<dbReference type="Gene3D" id="2.60.40.10">
    <property type="entry name" value="Immunoglobulins"/>
    <property type="match status" value="2"/>
</dbReference>
<keyword evidence="13" id="KW-0393">Immunoglobulin domain</keyword>
<feature type="signal peptide" evidence="16">
    <location>
        <begin position="1"/>
        <end position="16"/>
    </location>
</feature>
<dbReference type="PANTHER" id="PTHR46021">
    <property type="entry name" value="ARF-GAP WITH DUAL PH DOMAIN-CONTAINING PROTEIN 1-LIKE PROTEIN"/>
    <property type="match status" value="1"/>
</dbReference>
<dbReference type="SUPFAM" id="SSF50729">
    <property type="entry name" value="PH domain-like"/>
    <property type="match status" value="2"/>
</dbReference>
<evidence type="ECO:0000259" key="17">
    <source>
        <dbReference type="PROSITE" id="PS50003"/>
    </source>
</evidence>
<keyword evidence="6 16" id="KW-0732">Signal</keyword>
<dbReference type="CDD" id="cd13252">
    <property type="entry name" value="PH1_ADAP"/>
    <property type="match status" value="1"/>
</dbReference>
<feature type="region of interest" description="Disordered" evidence="14">
    <location>
        <begin position="190"/>
        <end position="209"/>
    </location>
</feature>
<keyword evidence="12" id="KW-0325">Glycoprotein</keyword>
<keyword evidence="7" id="KW-0677">Repeat</keyword>
<keyword evidence="15" id="KW-0812">Transmembrane</keyword>
<evidence type="ECO:0000256" key="16">
    <source>
        <dbReference type="SAM" id="SignalP"/>
    </source>
</evidence>
<feature type="transmembrane region" description="Helical" evidence="15">
    <location>
        <begin position="162"/>
        <end position="181"/>
    </location>
</feature>
<evidence type="ECO:0000313" key="19">
    <source>
        <dbReference type="EMBL" id="KAK5925873.1"/>
    </source>
</evidence>
<evidence type="ECO:0000256" key="7">
    <source>
        <dbReference type="ARBA" id="ARBA00022737"/>
    </source>
</evidence>
<feature type="domain" description="PH" evidence="17">
    <location>
        <begin position="454"/>
        <end position="555"/>
    </location>
</feature>
<gene>
    <name evidence="19" type="ORF">CgunFtcFv8_021493</name>
</gene>
<dbReference type="InterPro" id="IPR013783">
    <property type="entry name" value="Ig-like_fold"/>
</dbReference>
<evidence type="ECO:0000256" key="5">
    <source>
        <dbReference type="ARBA" id="ARBA00022723"/>
    </source>
</evidence>
<name>A0AAN8DX66_CHAGU</name>
<dbReference type="InterPro" id="IPR007110">
    <property type="entry name" value="Ig-like_dom"/>
</dbReference>
<evidence type="ECO:0000256" key="15">
    <source>
        <dbReference type="SAM" id="Phobius"/>
    </source>
</evidence>
<evidence type="ECO:0000256" key="2">
    <source>
        <dbReference type="ARBA" id="ARBA00004496"/>
    </source>
</evidence>
<evidence type="ECO:0000256" key="8">
    <source>
        <dbReference type="ARBA" id="ARBA00022771"/>
    </source>
</evidence>
<keyword evidence="10 15" id="KW-0472">Membrane</keyword>
<evidence type="ECO:0000256" key="3">
    <source>
        <dbReference type="ARBA" id="ARBA00022468"/>
    </source>
</evidence>
<evidence type="ECO:0000256" key="11">
    <source>
        <dbReference type="ARBA" id="ARBA00023157"/>
    </source>
</evidence>
<dbReference type="Proteomes" id="UP001331515">
    <property type="component" value="Unassembled WGS sequence"/>
</dbReference>
<feature type="domain" description="PH" evidence="17">
    <location>
        <begin position="577"/>
        <end position="682"/>
    </location>
</feature>
<dbReference type="GO" id="GO:1902936">
    <property type="term" value="F:phosphatidylinositol bisphosphate binding"/>
    <property type="evidence" value="ECO:0007669"/>
    <property type="project" value="InterPro"/>
</dbReference>
<dbReference type="Pfam" id="PF07686">
    <property type="entry name" value="V-set"/>
    <property type="match status" value="2"/>
</dbReference>
<keyword evidence="11" id="KW-1015">Disulfide bond</keyword>
<dbReference type="GO" id="GO:1903037">
    <property type="term" value="P:regulation of leukocyte cell-cell adhesion"/>
    <property type="evidence" value="ECO:0007669"/>
    <property type="project" value="UniProtKB-ARBA"/>
</dbReference>
<dbReference type="GO" id="GO:0005737">
    <property type="term" value="C:cytoplasm"/>
    <property type="evidence" value="ECO:0007669"/>
    <property type="project" value="UniProtKB-SubCell"/>
</dbReference>
<dbReference type="EMBL" id="JAURVH010001519">
    <property type="protein sequence ID" value="KAK5925873.1"/>
    <property type="molecule type" value="Genomic_DNA"/>
</dbReference>
<dbReference type="InterPro" id="IPR003599">
    <property type="entry name" value="Ig_sub"/>
</dbReference>
<dbReference type="InterPro" id="IPR036179">
    <property type="entry name" value="Ig-like_dom_sf"/>
</dbReference>
<keyword evidence="5" id="KW-0479">Metal-binding</keyword>
<dbReference type="FunFam" id="2.30.29.30:FF:000080">
    <property type="entry name" value="Arf-GAP with dual PH domain-containing protein 1"/>
    <property type="match status" value="1"/>
</dbReference>
<dbReference type="GO" id="GO:0050863">
    <property type="term" value="P:regulation of T cell activation"/>
    <property type="evidence" value="ECO:0007669"/>
    <property type="project" value="UniProtKB-ARBA"/>
</dbReference>
<evidence type="ECO:0000256" key="4">
    <source>
        <dbReference type="ARBA" id="ARBA00022490"/>
    </source>
</evidence>
<feature type="region of interest" description="Disordered" evidence="14">
    <location>
        <begin position="129"/>
        <end position="157"/>
    </location>
</feature>
<feature type="compositionally biased region" description="Basic and acidic residues" evidence="14">
    <location>
        <begin position="345"/>
        <end position="356"/>
    </location>
</feature>
<evidence type="ECO:0000256" key="9">
    <source>
        <dbReference type="ARBA" id="ARBA00022833"/>
    </source>
</evidence>
<evidence type="ECO:0000256" key="13">
    <source>
        <dbReference type="ARBA" id="ARBA00023319"/>
    </source>
</evidence>
<dbReference type="FunFam" id="2.60.40.10:FF:000142">
    <property type="entry name" value="V-set domain-containing T-cell activation inhibitor 1"/>
    <property type="match status" value="2"/>
</dbReference>
<dbReference type="InterPro" id="IPR001849">
    <property type="entry name" value="PH_domain"/>
</dbReference>
<dbReference type="InterPro" id="IPR052589">
    <property type="entry name" value="Arf-GAP_dual-PH_domain"/>
</dbReference>
<dbReference type="GO" id="GO:0005547">
    <property type="term" value="F:phosphatidylinositol-3,4,5-trisphosphate binding"/>
    <property type="evidence" value="ECO:0007669"/>
    <property type="project" value="TreeGrafter"/>
</dbReference>
<evidence type="ECO:0000256" key="1">
    <source>
        <dbReference type="ARBA" id="ARBA00004370"/>
    </source>
</evidence>
<keyword evidence="15" id="KW-1133">Transmembrane helix</keyword>
<dbReference type="FunFam" id="2.30.29.30:FF:000099">
    <property type="entry name" value="Arf-GAP with dual PH domain-containing protein 1"/>
    <property type="match status" value="1"/>
</dbReference>
<dbReference type="SMART" id="SM00233">
    <property type="entry name" value="PH"/>
    <property type="match status" value="2"/>
</dbReference>
<evidence type="ECO:0000256" key="14">
    <source>
        <dbReference type="SAM" id="MobiDB-lite"/>
    </source>
</evidence>
<sequence>MNKLVIFLLFAENISALPLACLPSQPVQAVEGGSATLQCRLDPPNDLSSTTVEWNRGHTRYVHVYRSLRDDPDSQMLQYRDRTALNRGDLSRGVSTLTISNVSLSDNGSYEVYLPQWWVRCSTHLTVATKEQEKQTKRKDSSTTSPPAGERNEASNREAGRAAIVPTALLILCVLIVLLVLKSGKIRSCKKEGEPKTSEGDQQSAAEEGLVGSEVADGLLKGQSRQNRPFSLPLACLPSQPVQAVEGGSATLQCRLDPPVDLSSTAVEWNRGHTRYVHVYRSRRDDPDSQMLQYRDRTALNRGDLSRGVSTLTISNVSLSDNGSYEVYLPQRGVRCSTHLTVATKEQEKQTKRKDSSTTSPPAGERNEASNREAGRAAIVPTALLILCVLIVLLVLKSGKIPSCKKEGEPKTSEGDQQSAAEEGLVGTLREQWIRAKYERKEFCEPRNHLLYEEGMRDGMLMKRGRDNGQFFSRRFVLSEREGTLKYFTKYDAKEPKAVIKVDTINATFQPEKIGNPNGLQITYLKDYSTRNIFVYHDNGKEIVDWFNTIRAVQLHYLMVAFPGATDAELVHKLTRNFLKEGFMEKTGPRHTEGFKKRWFTLDQRRLMYFKDPLDAFAKGEVFLGNKDHGYSASPGLPAGTHCNGAWQHGVTIETPDRGFLFTCESESDQQEWLKHFNDVMDAVMSPQEYTMEALFKHRH</sequence>
<dbReference type="CDD" id="cd01251">
    <property type="entry name" value="PH2_ADAP"/>
    <property type="match status" value="1"/>
</dbReference>
<feature type="compositionally biased region" description="Basic and acidic residues" evidence="14">
    <location>
        <begin position="190"/>
        <end position="199"/>
    </location>
</feature>
<comment type="subcellular location">
    <subcellularLocation>
        <location evidence="2">Cytoplasm</location>
    </subcellularLocation>
    <subcellularLocation>
        <location evidence="1">Membrane</location>
    </subcellularLocation>
</comment>
<dbReference type="InterPro" id="IPR013106">
    <property type="entry name" value="Ig_V-set"/>
</dbReference>
<reference evidence="19 20" key="1">
    <citation type="journal article" date="2023" name="Mol. Biol. Evol.">
        <title>Genomics of Secondarily Temperate Adaptation in the Only Non-Antarctic Icefish.</title>
        <authorList>
            <person name="Rivera-Colon A.G."/>
            <person name="Rayamajhi N."/>
            <person name="Minhas B.F."/>
            <person name="Madrigal G."/>
            <person name="Bilyk K.T."/>
            <person name="Yoon V."/>
            <person name="Hune M."/>
            <person name="Gregory S."/>
            <person name="Cheng C.H.C."/>
            <person name="Catchen J.M."/>
        </authorList>
    </citation>
    <scope>NUCLEOTIDE SEQUENCE [LARGE SCALE GENOMIC DNA]</scope>
    <source>
        <tissue evidence="19">White muscle</tissue>
    </source>
</reference>
<dbReference type="GO" id="GO:0005886">
    <property type="term" value="C:plasma membrane"/>
    <property type="evidence" value="ECO:0007669"/>
    <property type="project" value="TreeGrafter"/>
</dbReference>
<dbReference type="GO" id="GO:0008270">
    <property type="term" value="F:zinc ion binding"/>
    <property type="evidence" value="ECO:0007669"/>
    <property type="project" value="UniProtKB-KW"/>
</dbReference>